<name>A0A3Q0FRD2_ALLSI</name>
<evidence type="ECO:0000256" key="24">
    <source>
        <dbReference type="PROSITE-ProRule" id="PRU00076"/>
    </source>
</evidence>
<evidence type="ECO:0000256" key="12">
    <source>
        <dbReference type="ARBA" id="ARBA00022889"/>
    </source>
</evidence>
<dbReference type="FunFam" id="3.10.100.10:FF:000007">
    <property type="entry name" value="L-selectin"/>
    <property type="match status" value="1"/>
</dbReference>
<comment type="caution">
    <text evidence="24">Lacks conserved residue(s) required for the propagation of feature annotation.</text>
</comment>
<keyword evidence="9" id="KW-0430">Lectin</keyword>
<evidence type="ECO:0000256" key="7">
    <source>
        <dbReference type="ARBA" id="ARBA00022723"/>
    </source>
</evidence>
<evidence type="ECO:0000259" key="28">
    <source>
        <dbReference type="PROSITE" id="PS50041"/>
    </source>
</evidence>
<feature type="disulfide bond" evidence="25">
    <location>
        <begin position="515"/>
        <end position="542"/>
    </location>
</feature>
<feature type="disulfide bond" evidence="25">
    <location>
        <begin position="701"/>
        <end position="728"/>
    </location>
</feature>
<keyword evidence="12" id="KW-0130">Cell adhesion</keyword>
<dbReference type="CDD" id="cd03592">
    <property type="entry name" value="CLECT_selectins_like"/>
    <property type="match status" value="1"/>
</dbReference>
<feature type="domain" description="Sushi" evidence="29">
    <location>
        <begin position="359"/>
        <end position="420"/>
    </location>
</feature>
<feature type="disulfide bond" evidence="25">
    <location>
        <begin position="453"/>
        <end position="480"/>
    </location>
</feature>
<dbReference type="PROSITE" id="PS50026">
    <property type="entry name" value="EGF_3"/>
    <property type="match status" value="1"/>
</dbReference>
<dbReference type="KEGG" id="asn:102381263"/>
<dbReference type="PROSITE" id="PS00615">
    <property type="entry name" value="C_TYPE_LECTIN_1"/>
    <property type="match status" value="1"/>
</dbReference>
<evidence type="ECO:0000259" key="27">
    <source>
        <dbReference type="PROSITE" id="PS50026"/>
    </source>
</evidence>
<evidence type="ECO:0000256" key="23">
    <source>
        <dbReference type="ARBA" id="ARBA00046840"/>
    </source>
</evidence>
<comment type="subcellular location">
    <subcellularLocation>
        <location evidence="1">Cell membrane</location>
        <topology evidence="1">Single-pass type I membrane protein</topology>
    </subcellularLocation>
</comment>
<dbReference type="STRING" id="38654.A0A3Q0FRD2"/>
<evidence type="ECO:0000256" key="8">
    <source>
        <dbReference type="ARBA" id="ARBA00022729"/>
    </source>
</evidence>
<dbReference type="InterPro" id="IPR016187">
    <property type="entry name" value="CTDL_fold"/>
</dbReference>
<feature type="domain" description="EGF-like" evidence="27">
    <location>
        <begin position="195"/>
        <end position="231"/>
    </location>
</feature>
<keyword evidence="7" id="KW-0479">Metal-binding</keyword>
<accession>A0A3Q0FRD2</accession>
<dbReference type="RefSeq" id="XP_025050206.1">
    <property type="nucleotide sequence ID" value="XM_025194421.1"/>
</dbReference>
<dbReference type="PROSITE" id="PS50923">
    <property type="entry name" value="SUSHI"/>
    <property type="match status" value="12"/>
</dbReference>
<comment type="function">
    <text evidence="22">Ca(2+)-dependent receptor for myeloid cells that binds to carbohydrates on neutrophils and monocytes. Mediates the interaction of activated endothelial cells or platelets with leukocytes. The ligand recognized is sialyl-Lewis X. Mediates rapid rolling of leukocyte rolling over vascular surfaces during the initial steps in inflammation through interaction with SELPLG. Mediates cell-cell interactions and cell adhesion via the interaction with integrin alpha-IIb/beta3 (ITGA2B:ITGB3) and integrin alpha-V/beta-3 (ITGAV:ITGB3).</text>
</comment>
<dbReference type="FunFam" id="2.10.25.10:FF:000176">
    <property type="entry name" value="Selectin P"/>
    <property type="match status" value="1"/>
</dbReference>
<protein>
    <recommendedName>
        <fullName evidence="17">p-selectin</fullName>
    </recommendedName>
    <alternativeName>
        <fullName evidence="18">CD62 antigen-like family member P</fullName>
    </alternativeName>
    <alternativeName>
        <fullName evidence="20">Granule membrane protein 140</fullName>
    </alternativeName>
    <alternativeName>
        <fullName evidence="21">Leukocyte-endothelial cell adhesion molecule 3</fullName>
    </alternativeName>
    <alternativeName>
        <fullName evidence="19">Platelet activation dependent granule-external membrane protein</fullName>
    </alternativeName>
</protein>
<dbReference type="PROSITE" id="PS50041">
    <property type="entry name" value="C_TYPE_LECTIN_2"/>
    <property type="match status" value="1"/>
</dbReference>
<keyword evidence="8" id="KW-0732">Signal</keyword>
<evidence type="ECO:0000256" key="22">
    <source>
        <dbReference type="ARBA" id="ARBA00045502"/>
    </source>
</evidence>
<dbReference type="PANTHER" id="PTHR19325:SF484">
    <property type="entry name" value="P-SELECTIN"/>
    <property type="match status" value="1"/>
</dbReference>
<evidence type="ECO:0000256" key="3">
    <source>
        <dbReference type="ARBA" id="ARBA00022475"/>
    </source>
</evidence>
<keyword evidence="3" id="KW-1003">Cell membrane</keyword>
<feature type="disulfide bond" evidence="25">
    <location>
        <begin position="949"/>
        <end position="976"/>
    </location>
</feature>
<feature type="disulfide bond" evidence="25">
    <location>
        <begin position="763"/>
        <end position="790"/>
    </location>
</feature>
<dbReference type="PRINTS" id="PR00343">
    <property type="entry name" value="SELECTIN"/>
</dbReference>
<feature type="domain" description="Sushi" evidence="29">
    <location>
        <begin position="855"/>
        <end position="916"/>
    </location>
</feature>
<keyword evidence="11" id="KW-0106">Calcium</keyword>
<sequence length="1046" mass="114573">MLRDAVGAERECRALHSFVRRLSERSEGADGAAVDMGTAIGFDSSRRSWSCGWNSTRLLCFIAISWVLATQVEVDAWTYHYTDQHDYTWENARKYCQTYFTDLVAIQNKAEIEYLNRTLPYSKTYYWIGIRKIEDIWTWVGTNKPLTKEAENWAEKEPNNKGSSQDCVEIYIKRDKEAGKWNDERCNKKKKALCYKASCNTFSCSQQGECVETIGNYTCDCYPGFYGPECEFVVTCQELHPGQTNMDCSHPLGNFSYNSTCKFHCKEGFERQGRDMLQCLASGHWSGETPECTAKQCQGIKPPERGAMNCMDTLGVGDFAFKSSCKFTCESGFKLSGDETLQCTASGKWTAEVPACQAVQCQNLVAPENGDLVCSGPFGDFLYQSVCNFSCSKGFVSTDPEILHCSASGNWSSPSPACQAIQCSALDAPDWGQINCSHLHGNFTYNSTCSFSCETGFLRMGPETIECTALGTWTGSPPHCKAVKCPELIAPDWSQINCSHIHGNFMYSSICDFSCEAGFVQMGPKTLECTALGNWTGSPPVCEAVRCPTLDAPDGGRMVCSDLHGNFTYNSTCSFSCDTGFVRMGPEAIDCTALGTWTESPPNCKAVKCPELIAPDWSQINCSHIHGNFMYSSICDFSCEAGFEQMGPKTLECTALGNWTGSPPVCEAVRCPTLDAPNRGRMVCSDLHGNFTYNSTCSFSCDTGFVRMGPEAIDCTALGTWTESPPNCKAIKCPALNAPDWSQINCSHVYGNFMYSSICDFSCEAGFGQMGPKTLECTALGNWTGSPPVCEAVRCPTLDAPDRGHMFCSDLHGIFTYNSTCSFSCDTGFVRMGPEAIDCTALGTWTESPPHCKAIKCPALNAPDWSQINCSHVHGNFMYSSVCDFTCEAGFVQMGPKTLECTALGNWTGSPPVCEAVRCPTLDAPDRGHMLCSDLHGNFTYNSTCSFSCDMGFVQMGPEAINCTALGTWTESPPHCKDKTASHMKQILLYMGTSTMAAVGLLLSGMLIVMLLKRLSEKEEEKKLLNPTSDLGAPGIFTNTAYESNL</sequence>
<dbReference type="PROSITE" id="PS00022">
    <property type="entry name" value="EGF_1"/>
    <property type="match status" value="1"/>
</dbReference>
<evidence type="ECO:0000256" key="26">
    <source>
        <dbReference type="SAM" id="Phobius"/>
    </source>
</evidence>
<keyword evidence="30" id="KW-1185">Reference proteome</keyword>
<feature type="disulfide bond" evidence="25">
    <location>
        <begin position="639"/>
        <end position="666"/>
    </location>
</feature>
<dbReference type="PROSITE" id="PS01186">
    <property type="entry name" value="EGF_2"/>
    <property type="match status" value="1"/>
</dbReference>
<feature type="domain" description="Sushi" evidence="29">
    <location>
        <begin position="669"/>
        <end position="730"/>
    </location>
</feature>
<dbReference type="GO" id="GO:0005886">
    <property type="term" value="C:plasma membrane"/>
    <property type="evidence" value="ECO:0007669"/>
    <property type="project" value="UniProtKB-SubCell"/>
</dbReference>
<feature type="domain" description="Sushi" evidence="29">
    <location>
        <begin position="917"/>
        <end position="978"/>
    </location>
</feature>
<evidence type="ECO:0000256" key="15">
    <source>
        <dbReference type="ARBA" id="ARBA00023157"/>
    </source>
</evidence>
<dbReference type="GeneID" id="102381263"/>
<comment type="similarity">
    <text evidence="2">Belongs to the selectin/LECAM family.</text>
</comment>
<evidence type="ECO:0000256" key="1">
    <source>
        <dbReference type="ARBA" id="ARBA00004251"/>
    </source>
</evidence>
<dbReference type="CDD" id="cd00054">
    <property type="entry name" value="EGF_CA"/>
    <property type="match status" value="1"/>
</dbReference>
<feature type="domain" description="Sushi" evidence="29">
    <location>
        <begin position="731"/>
        <end position="792"/>
    </location>
</feature>
<evidence type="ECO:0000313" key="31">
    <source>
        <dbReference type="RefSeq" id="XP_025050206.1"/>
    </source>
</evidence>
<dbReference type="InterPro" id="IPR000742">
    <property type="entry name" value="EGF"/>
</dbReference>
<reference evidence="31" key="1">
    <citation type="submission" date="2025-08" db="UniProtKB">
        <authorList>
            <consortium name="RefSeq"/>
        </authorList>
    </citation>
    <scope>IDENTIFICATION</scope>
</reference>
<feature type="disulfide bond" evidence="25">
    <location>
        <begin position="329"/>
        <end position="356"/>
    </location>
</feature>
<feature type="domain" description="Sushi" evidence="29">
    <location>
        <begin position="545"/>
        <end position="606"/>
    </location>
</feature>
<feature type="disulfide bond" evidence="25">
    <location>
        <begin position="265"/>
        <end position="292"/>
    </location>
</feature>
<feature type="disulfide bond" evidence="24">
    <location>
        <begin position="221"/>
        <end position="230"/>
    </location>
</feature>
<dbReference type="InterPro" id="IPR050350">
    <property type="entry name" value="Compl-Cell_Adhes-Reg"/>
</dbReference>
<proteinExistence type="inferred from homology"/>
<organism evidence="30 31">
    <name type="scientific">Alligator sinensis</name>
    <name type="common">Chinese alligator</name>
    <dbReference type="NCBI Taxonomy" id="38654"/>
    <lineage>
        <taxon>Eukaryota</taxon>
        <taxon>Metazoa</taxon>
        <taxon>Chordata</taxon>
        <taxon>Craniata</taxon>
        <taxon>Vertebrata</taxon>
        <taxon>Euteleostomi</taxon>
        <taxon>Archelosauria</taxon>
        <taxon>Archosauria</taxon>
        <taxon>Crocodylia</taxon>
        <taxon>Alligatoridae</taxon>
        <taxon>Alligatorinae</taxon>
        <taxon>Alligator</taxon>
    </lineage>
</organism>
<evidence type="ECO:0000256" key="4">
    <source>
        <dbReference type="ARBA" id="ARBA00022536"/>
    </source>
</evidence>
<dbReference type="FunFam" id="2.10.70.10:FF:000001">
    <property type="entry name" value="Selectin P"/>
    <property type="match status" value="12"/>
</dbReference>
<evidence type="ECO:0000256" key="2">
    <source>
        <dbReference type="ARBA" id="ARBA00007360"/>
    </source>
</evidence>
<dbReference type="CDD" id="cd00033">
    <property type="entry name" value="CCP"/>
    <property type="match status" value="12"/>
</dbReference>
<dbReference type="InterPro" id="IPR002396">
    <property type="entry name" value="Selectin_superfamily"/>
</dbReference>
<comment type="subunit">
    <text evidence="23">Interacts with SNX17. Interacts with SELPLG/PSGL1 and PODXL2 and mediates neutrophil adhesion and leukocyte rolling. This interaction requires the sialyl-Lewis X epitope of SELPLG and PODXL2, and specific tyrosine sulfation on SELPLG. Interacts (via C-type lectin domain) with alpha-IIb/beta3 integrin ITGA2B:ITGB3 and alpha-V/beta-3 integrin ITGAV:ITGB3. Interacts with alpha5/beta1 integrin ITGA5:ITGB1 and alpha4/beta1 integrin ITGA4:ITGB.</text>
</comment>
<feature type="disulfide bond" evidence="25">
    <location>
        <begin position="391"/>
        <end position="418"/>
    </location>
</feature>
<dbReference type="SUPFAM" id="SSF56436">
    <property type="entry name" value="C-type lectin-like"/>
    <property type="match status" value="1"/>
</dbReference>
<evidence type="ECO:0000256" key="16">
    <source>
        <dbReference type="ARBA" id="ARBA00023180"/>
    </source>
</evidence>
<keyword evidence="5 25" id="KW-0768">Sushi</keyword>
<dbReference type="InterPro" id="IPR016186">
    <property type="entry name" value="C-type_lectin-like/link_sf"/>
</dbReference>
<dbReference type="InterPro" id="IPR001304">
    <property type="entry name" value="C-type_lectin-like"/>
</dbReference>
<evidence type="ECO:0000256" key="17">
    <source>
        <dbReference type="ARBA" id="ARBA00044174"/>
    </source>
</evidence>
<dbReference type="InterPro" id="IPR033991">
    <property type="entry name" value="Selectin_CTLD"/>
</dbReference>
<dbReference type="Pfam" id="PF00084">
    <property type="entry name" value="Sushi"/>
    <property type="match status" value="12"/>
</dbReference>
<evidence type="ECO:0000256" key="9">
    <source>
        <dbReference type="ARBA" id="ARBA00022734"/>
    </source>
</evidence>
<keyword evidence="6 26" id="KW-0812">Transmembrane</keyword>
<gene>
    <name evidence="31" type="primary">LOC102381263</name>
</gene>
<dbReference type="GO" id="GO:0007155">
    <property type="term" value="P:cell adhesion"/>
    <property type="evidence" value="ECO:0007669"/>
    <property type="project" value="UniProtKB-KW"/>
</dbReference>
<keyword evidence="4 24" id="KW-0245">EGF-like domain</keyword>
<evidence type="ECO:0000256" key="10">
    <source>
        <dbReference type="ARBA" id="ARBA00022737"/>
    </source>
</evidence>
<dbReference type="InterPro" id="IPR035976">
    <property type="entry name" value="Sushi/SCR/CCP_sf"/>
</dbReference>
<dbReference type="Gene3D" id="3.10.100.10">
    <property type="entry name" value="Mannose-Binding Protein A, subunit A"/>
    <property type="match status" value="1"/>
</dbReference>
<evidence type="ECO:0000256" key="14">
    <source>
        <dbReference type="ARBA" id="ARBA00023136"/>
    </source>
</evidence>
<feature type="domain" description="Sushi" evidence="29">
    <location>
        <begin position="483"/>
        <end position="544"/>
    </location>
</feature>
<dbReference type="SUPFAM" id="SSF57535">
    <property type="entry name" value="Complement control module/SCR domain"/>
    <property type="match status" value="12"/>
</dbReference>
<feature type="disulfide bond" evidence="25">
    <location>
        <begin position="887"/>
        <end position="914"/>
    </location>
</feature>
<feature type="disulfide bond" evidence="25">
    <location>
        <begin position="577"/>
        <end position="604"/>
    </location>
</feature>
<evidence type="ECO:0000256" key="11">
    <source>
        <dbReference type="ARBA" id="ARBA00022837"/>
    </source>
</evidence>
<dbReference type="SMART" id="SM00032">
    <property type="entry name" value="CCP"/>
    <property type="match status" value="12"/>
</dbReference>
<dbReference type="GO" id="GO:0046872">
    <property type="term" value="F:metal ion binding"/>
    <property type="evidence" value="ECO:0007669"/>
    <property type="project" value="UniProtKB-KW"/>
</dbReference>
<evidence type="ECO:0000313" key="30">
    <source>
        <dbReference type="Proteomes" id="UP000189705"/>
    </source>
</evidence>
<feature type="domain" description="Sushi" evidence="29">
    <location>
        <begin position="421"/>
        <end position="482"/>
    </location>
</feature>
<keyword evidence="14 26" id="KW-0472">Membrane</keyword>
<evidence type="ECO:0000256" key="19">
    <source>
        <dbReference type="ARBA" id="ARBA00044292"/>
    </source>
</evidence>
<dbReference type="InterPro" id="IPR018378">
    <property type="entry name" value="C-type_lectin_CS"/>
</dbReference>
<feature type="domain" description="Sushi" evidence="29">
    <location>
        <begin position="793"/>
        <end position="854"/>
    </location>
</feature>
<dbReference type="AlphaFoldDB" id="A0A3Q0FRD2"/>
<evidence type="ECO:0000256" key="25">
    <source>
        <dbReference type="PROSITE-ProRule" id="PRU00302"/>
    </source>
</evidence>
<evidence type="ECO:0000256" key="6">
    <source>
        <dbReference type="ARBA" id="ARBA00022692"/>
    </source>
</evidence>
<evidence type="ECO:0000256" key="20">
    <source>
        <dbReference type="ARBA" id="ARBA00044337"/>
    </source>
</evidence>
<dbReference type="SMART" id="SM00034">
    <property type="entry name" value="CLECT"/>
    <property type="match status" value="1"/>
</dbReference>
<dbReference type="InParanoid" id="A0A3Q0FRD2"/>
<dbReference type="Pfam" id="PF00059">
    <property type="entry name" value="Lectin_C"/>
    <property type="match status" value="1"/>
</dbReference>
<feature type="disulfide bond" evidence="25">
    <location>
        <begin position="236"/>
        <end position="279"/>
    </location>
</feature>
<dbReference type="Gene3D" id="2.10.70.10">
    <property type="entry name" value="Complement Module, domain 1"/>
    <property type="match status" value="12"/>
</dbReference>
<keyword evidence="15 24" id="KW-1015">Disulfide bond</keyword>
<keyword evidence="10" id="KW-0677">Repeat</keyword>
<feature type="domain" description="Sushi" evidence="29">
    <location>
        <begin position="308"/>
        <end position="358"/>
    </location>
</feature>
<feature type="domain" description="C-type lectin" evidence="28">
    <location>
        <begin position="74"/>
        <end position="195"/>
    </location>
</feature>
<evidence type="ECO:0000259" key="29">
    <source>
        <dbReference type="PROSITE" id="PS50923"/>
    </source>
</evidence>
<evidence type="ECO:0000256" key="5">
    <source>
        <dbReference type="ARBA" id="ARBA00022659"/>
    </source>
</evidence>
<dbReference type="Proteomes" id="UP000189705">
    <property type="component" value="Unplaced"/>
</dbReference>
<feature type="domain" description="Sushi" evidence="29">
    <location>
        <begin position="607"/>
        <end position="668"/>
    </location>
</feature>
<keyword evidence="16" id="KW-0325">Glycoprotein</keyword>
<feature type="transmembrane region" description="Helical" evidence="26">
    <location>
        <begin position="987"/>
        <end position="1012"/>
    </location>
</feature>
<dbReference type="PANTHER" id="PTHR19325">
    <property type="entry name" value="COMPLEMENT COMPONENT-RELATED SUSHI DOMAIN-CONTAINING"/>
    <property type="match status" value="1"/>
</dbReference>
<evidence type="ECO:0000256" key="21">
    <source>
        <dbReference type="ARBA" id="ARBA00044355"/>
    </source>
</evidence>
<dbReference type="GO" id="GO:0030246">
    <property type="term" value="F:carbohydrate binding"/>
    <property type="evidence" value="ECO:0007669"/>
    <property type="project" value="UniProtKB-KW"/>
</dbReference>
<evidence type="ECO:0000256" key="18">
    <source>
        <dbReference type="ARBA" id="ARBA00044221"/>
    </source>
</evidence>
<dbReference type="InterPro" id="IPR000436">
    <property type="entry name" value="Sushi_SCR_CCP_dom"/>
</dbReference>
<feature type="disulfide bond" evidence="25">
    <location>
        <begin position="825"/>
        <end position="852"/>
    </location>
</feature>
<feature type="domain" description="Sushi" evidence="29">
    <location>
        <begin position="234"/>
        <end position="294"/>
    </location>
</feature>
<evidence type="ECO:0000256" key="13">
    <source>
        <dbReference type="ARBA" id="ARBA00022989"/>
    </source>
</evidence>
<keyword evidence="13 26" id="KW-1133">Transmembrane helix</keyword>